<dbReference type="EMBL" id="CP023039">
    <property type="protein sequence ID" value="AXY24129.1"/>
    <property type="molecule type" value="Genomic_DNA"/>
</dbReference>
<geneLocation type="plasmid" evidence="1 2">
    <name>unnamed3</name>
</geneLocation>
<dbReference type="AlphaFoldDB" id="A0A347WGY6"/>
<gene>
    <name evidence="1" type="ORF">CD178_03385</name>
</gene>
<dbReference type="GeneID" id="98314944"/>
<organism evidence="1 2">
    <name type="scientific">Komagataeibacter saccharivorans</name>
    <dbReference type="NCBI Taxonomy" id="265959"/>
    <lineage>
        <taxon>Bacteria</taxon>
        <taxon>Pseudomonadati</taxon>
        <taxon>Pseudomonadota</taxon>
        <taxon>Alphaproteobacteria</taxon>
        <taxon>Acetobacterales</taxon>
        <taxon>Acetobacteraceae</taxon>
        <taxon>Komagataeibacter</taxon>
    </lineage>
</organism>
<dbReference type="KEGG" id="ksc:CD178_03385"/>
<dbReference type="OrthoDB" id="7276785at2"/>
<dbReference type="Proteomes" id="UP000264120">
    <property type="component" value="Plasmid unnamed3"/>
</dbReference>
<dbReference type="RefSeq" id="WP_118963858.1">
    <property type="nucleotide sequence ID" value="NZ_CP023039.1"/>
</dbReference>
<name>A0A347WGY6_9PROT</name>
<reference evidence="1 2" key="1">
    <citation type="submission" date="2017-08" db="EMBL/GenBank/DDBJ databases">
        <title>Complete genome sequence of Gluconacetobacter saccharivorans CV1 isolated from Fermented Vinegar.</title>
        <authorList>
            <person name="Kim S.-Y."/>
        </authorList>
    </citation>
    <scope>NUCLEOTIDE SEQUENCE [LARGE SCALE GENOMIC DNA]</scope>
    <source>
        <strain evidence="1 2">CV1</strain>
        <plasmid evidence="1 2">unnamed3</plasmid>
    </source>
</reference>
<evidence type="ECO:0000313" key="2">
    <source>
        <dbReference type="Proteomes" id="UP000264120"/>
    </source>
</evidence>
<sequence>MPFTPFDDQGESSTVGGLTVENGSDRIAVYGQMSITRDRRGLDDARALKDVLDAIVEDLERQPDLAQEIGTGLNTHPVRNPFA</sequence>
<proteinExistence type="predicted"/>
<accession>A0A347WGY6</accession>
<keyword evidence="1" id="KW-0614">Plasmid</keyword>
<evidence type="ECO:0000313" key="1">
    <source>
        <dbReference type="EMBL" id="AXY24129.1"/>
    </source>
</evidence>
<keyword evidence="2" id="KW-1185">Reference proteome</keyword>
<protein>
    <submittedName>
        <fullName evidence="1">Uncharacterized protein</fullName>
    </submittedName>
</protein>